<keyword evidence="4" id="KW-1185">Reference proteome</keyword>
<evidence type="ECO:0000313" key="3">
    <source>
        <dbReference type="EMBL" id="EIM94701.1"/>
    </source>
</evidence>
<reference evidence="2 5" key="2">
    <citation type="submission" date="2018-01" db="EMBL/GenBank/DDBJ databases">
        <title>Species boundaries and ecological features among Paraburkholderia terrae DSMZ17804T, P. hospita DSMZ17164T and P. caribensis DSMZ13236T.</title>
        <authorList>
            <person name="Pratama A.A."/>
        </authorList>
    </citation>
    <scope>NUCLEOTIDE SEQUENCE [LARGE SCALE GENOMIC DNA]</scope>
    <source>
        <strain evidence="2 5">DSM 17164</strain>
    </source>
</reference>
<dbReference type="AlphaFoldDB" id="A0AAN1MKV2"/>
<accession>A0AAN1MKV2</accession>
<protein>
    <submittedName>
        <fullName evidence="2">Uncharacterized protein</fullName>
    </submittedName>
</protein>
<dbReference type="Proteomes" id="UP000236649">
    <property type="component" value="Chromosome 2"/>
</dbReference>
<name>A0AAN1MKV2_9BURK</name>
<sequence length="111" mass="11829">MTATCEVADQQRVAALSGDKMKHLFIAAALADIGMGASGLANAVDVGVGINIGVPPPVVVAPAPVVVVSPGWHGGRYWDGHRYLDRDEWEEHRHRHGHDHCPPGHAKKGEC</sequence>
<organism evidence="2 5">
    <name type="scientific">Paraburkholderia hospita</name>
    <dbReference type="NCBI Taxonomy" id="169430"/>
    <lineage>
        <taxon>Bacteria</taxon>
        <taxon>Pseudomonadati</taxon>
        <taxon>Pseudomonadota</taxon>
        <taxon>Betaproteobacteria</taxon>
        <taxon>Burkholderiales</taxon>
        <taxon>Burkholderiaceae</taxon>
        <taxon>Paraburkholderia</taxon>
    </lineage>
</organism>
<gene>
    <name evidence="2" type="ORF">C2L64_20640</name>
    <name evidence="3" type="ORF">WQE_42989</name>
</gene>
<feature type="region of interest" description="Disordered" evidence="1">
    <location>
        <begin position="90"/>
        <end position="111"/>
    </location>
</feature>
<feature type="compositionally biased region" description="Basic and acidic residues" evidence="1">
    <location>
        <begin position="99"/>
        <end position="111"/>
    </location>
</feature>
<proteinExistence type="predicted"/>
<dbReference type="KEGG" id="phs:C2L64_20640"/>
<reference evidence="3 4" key="1">
    <citation type="journal article" date="2012" name="J. Bacteriol.">
        <title>Draft Genome Sequence of the Soil Bacterium Burkholderia terrae Strain BS001, Which Interacts with Fungal Surface Structures.</title>
        <authorList>
            <person name="Nazir R."/>
            <person name="Hansen M.A."/>
            <person name="Sorensen S."/>
            <person name="van Elsas J.D."/>
        </authorList>
    </citation>
    <scope>NUCLEOTIDE SEQUENCE [LARGE SCALE GENOMIC DNA]</scope>
    <source>
        <strain evidence="3 4">BS001</strain>
    </source>
</reference>
<dbReference type="EMBL" id="CP026106">
    <property type="protein sequence ID" value="AUT70780.1"/>
    <property type="molecule type" value="Genomic_DNA"/>
</dbReference>
<dbReference type="Proteomes" id="UP000004980">
    <property type="component" value="Unassembled WGS sequence"/>
</dbReference>
<evidence type="ECO:0000313" key="5">
    <source>
        <dbReference type="Proteomes" id="UP000236649"/>
    </source>
</evidence>
<evidence type="ECO:0000313" key="2">
    <source>
        <dbReference type="EMBL" id="AUT70780.1"/>
    </source>
</evidence>
<evidence type="ECO:0000313" key="4">
    <source>
        <dbReference type="Proteomes" id="UP000004980"/>
    </source>
</evidence>
<dbReference type="EMBL" id="AKAU01000263">
    <property type="protein sequence ID" value="EIM94701.1"/>
    <property type="molecule type" value="Genomic_DNA"/>
</dbReference>
<evidence type="ECO:0000256" key="1">
    <source>
        <dbReference type="SAM" id="MobiDB-lite"/>
    </source>
</evidence>